<dbReference type="AlphaFoldDB" id="A0A261SFK0"/>
<dbReference type="Pfam" id="PF00535">
    <property type="entry name" value="Glycos_transf_2"/>
    <property type="match status" value="1"/>
</dbReference>
<protein>
    <submittedName>
        <fullName evidence="2">Glycosyl transferase family A</fullName>
    </submittedName>
</protein>
<dbReference type="CDD" id="cd00761">
    <property type="entry name" value="Glyco_tranf_GTA_type"/>
    <property type="match status" value="1"/>
</dbReference>
<accession>A0A261SFK0</accession>
<dbReference type="PANTHER" id="PTHR22916:SF3">
    <property type="entry name" value="UDP-GLCNAC:BETAGAL BETA-1,3-N-ACETYLGLUCOSAMINYLTRANSFERASE-LIKE PROTEIN 1"/>
    <property type="match status" value="1"/>
</dbReference>
<dbReference type="GO" id="GO:0016758">
    <property type="term" value="F:hexosyltransferase activity"/>
    <property type="evidence" value="ECO:0007669"/>
    <property type="project" value="UniProtKB-ARBA"/>
</dbReference>
<organism evidence="2 3">
    <name type="scientific">Bordetella genomosp. 1</name>
    <dbReference type="NCBI Taxonomy" id="1395607"/>
    <lineage>
        <taxon>Bacteria</taxon>
        <taxon>Pseudomonadati</taxon>
        <taxon>Pseudomonadota</taxon>
        <taxon>Betaproteobacteria</taxon>
        <taxon>Burkholderiales</taxon>
        <taxon>Alcaligenaceae</taxon>
        <taxon>Bordetella</taxon>
    </lineage>
</organism>
<keyword evidence="2" id="KW-0808">Transferase</keyword>
<dbReference type="OrthoDB" id="9802649at2"/>
<dbReference type="Proteomes" id="UP000217005">
    <property type="component" value="Unassembled WGS sequence"/>
</dbReference>
<comment type="caution">
    <text evidence="2">The sequence shown here is derived from an EMBL/GenBank/DDBJ whole genome shotgun (WGS) entry which is preliminary data.</text>
</comment>
<gene>
    <name evidence="2" type="ORF">CEG14_11725</name>
</gene>
<dbReference type="PANTHER" id="PTHR22916">
    <property type="entry name" value="GLYCOSYLTRANSFERASE"/>
    <property type="match status" value="1"/>
</dbReference>
<dbReference type="InterPro" id="IPR029044">
    <property type="entry name" value="Nucleotide-diphossugar_trans"/>
</dbReference>
<proteinExistence type="predicted"/>
<evidence type="ECO:0000313" key="2">
    <source>
        <dbReference type="EMBL" id="OZI35722.1"/>
    </source>
</evidence>
<reference evidence="2 3" key="1">
    <citation type="submission" date="2017-05" db="EMBL/GenBank/DDBJ databases">
        <title>Complete and WGS of Bordetella genogroups.</title>
        <authorList>
            <person name="Spilker T."/>
            <person name="LiPuma J."/>
        </authorList>
    </citation>
    <scope>NUCLEOTIDE SEQUENCE [LARGE SCALE GENOMIC DNA]</scope>
    <source>
        <strain evidence="2 3">AU17610</strain>
    </source>
</reference>
<name>A0A261SFK0_9BORD</name>
<dbReference type="EMBL" id="NEVL01000003">
    <property type="protein sequence ID" value="OZI35722.1"/>
    <property type="molecule type" value="Genomic_DNA"/>
</dbReference>
<sequence>MLRTTLLNLYQRRVHGQTWGESAHRVYLQGPEDPVLLNRIGLFDTSRNIETAVSEKSLARARAALEWDPAIAPERPAAYKGRVSDHERRQYALALARLAPARASGWLRPAERELALAAALAVGDLDHARWLAIRMQMSESMKNSINLHAMFAALHTRQGDNRRARKHLMHVLTDQRIELPDRAAPMKIEDLVAACQGRPVRPAHPGPLISVIICAYNAAPHIRSALHSVLSQSYRNVEIIAIDDGSTDNTFLHMQEMADLNPRINTARIENSGVYAARNMGLRLAKGELITFLDADDIMLPLRLEQQADRLLATGAGAVVSRLLRITPHGVPVAPRVYPLVRHNPSSIMLRRSVVAVTGGFEEVRYGADEEFEHRMQLYLGRQGIVRDTAVQTIALHHADSLTQRGDSGLQSEQGRRARIRYREDWVRRHAQLASHRPGSAAR</sequence>
<feature type="domain" description="Glycosyltransferase 2-like" evidence="1">
    <location>
        <begin position="210"/>
        <end position="328"/>
    </location>
</feature>
<evidence type="ECO:0000259" key="1">
    <source>
        <dbReference type="Pfam" id="PF00535"/>
    </source>
</evidence>
<dbReference type="InterPro" id="IPR001173">
    <property type="entry name" value="Glyco_trans_2-like"/>
</dbReference>
<evidence type="ECO:0000313" key="3">
    <source>
        <dbReference type="Proteomes" id="UP000217005"/>
    </source>
</evidence>
<dbReference type="Gene3D" id="3.90.550.10">
    <property type="entry name" value="Spore Coat Polysaccharide Biosynthesis Protein SpsA, Chain A"/>
    <property type="match status" value="1"/>
</dbReference>
<dbReference type="RefSeq" id="WP_094826531.1">
    <property type="nucleotide sequence ID" value="NZ_NEVL01000003.1"/>
</dbReference>
<dbReference type="SUPFAM" id="SSF53448">
    <property type="entry name" value="Nucleotide-diphospho-sugar transferases"/>
    <property type="match status" value="1"/>
</dbReference>